<evidence type="ECO:0000256" key="1">
    <source>
        <dbReference type="ARBA" id="ARBA00004430"/>
    </source>
</evidence>
<dbReference type="InterPro" id="IPR032675">
    <property type="entry name" value="LRR_dom_sf"/>
</dbReference>
<dbReference type="Proteomes" id="UP001438707">
    <property type="component" value="Unassembled WGS sequence"/>
</dbReference>
<evidence type="ECO:0000313" key="8">
    <source>
        <dbReference type="Proteomes" id="UP001438707"/>
    </source>
</evidence>
<keyword evidence="5" id="KW-0175">Coiled coil</keyword>
<protein>
    <submittedName>
        <fullName evidence="7">Uncharacterized protein</fullName>
    </submittedName>
</protein>
<comment type="caution">
    <text evidence="7">The sequence shown here is derived from an EMBL/GenBank/DDBJ whole genome shotgun (WGS) entry which is preliminary data.</text>
</comment>
<keyword evidence="3" id="KW-0677">Repeat</keyword>
<organism evidence="7 8">
    <name type="scientific">Apatococcus lobatus</name>
    <dbReference type="NCBI Taxonomy" id="904363"/>
    <lineage>
        <taxon>Eukaryota</taxon>
        <taxon>Viridiplantae</taxon>
        <taxon>Chlorophyta</taxon>
        <taxon>core chlorophytes</taxon>
        <taxon>Trebouxiophyceae</taxon>
        <taxon>Chlorellales</taxon>
        <taxon>Chlorellaceae</taxon>
        <taxon>Apatococcus</taxon>
    </lineage>
</organism>
<evidence type="ECO:0000256" key="5">
    <source>
        <dbReference type="SAM" id="Coils"/>
    </source>
</evidence>
<evidence type="ECO:0000256" key="4">
    <source>
        <dbReference type="ARBA" id="ARBA00023786"/>
    </source>
</evidence>
<dbReference type="PROSITE" id="PS51450">
    <property type="entry name" value="LRR"/>
    <property type="match status" value="1"/>
</dbReference>
<dbReference type="EMBL" id="JALJOS010000048">
    <property type="protein sequence ID" value="KAK9819291.1"/>
    <property type="molecule type" value="Genomic_DNA"/>
</dbReference>
<feature type="region of interest" description="Disordered" evidence="6">
    <location>
        <begin position="622"/>
        <end position="683"/>
    </location>
</feature>
<dbReference type="PANTHER" id="PTHR48051:SF54">
    <property type="entry name" value="LEUCINE-RICH REPEAT-CONTAINING PROTEIN"/>
    <property type="match status" value="1"/>
</dbReference>
<evidence type="ECO:0000256" key="2">
    <source>
        <dbReference type="ARBA" id="ARBA00022614"/>
    </source>
</evidence>
<evidence type="ECO:0000256" key="6">
    <source>
        <dbReference type="SAM" id="MobiDB-lite"/>
    </source>
</evidence>
<keyword evidence="8" id="KW-1185">Reference proteome</keyword>
<feature type="coiled-coil region" evidence="5">
    <location>
        <begin position="196"/>
        <end position="244"/>
    </location>
</feature>
<feature type="region of interest" description="Disordered" evidence="6">
    <location>
        <begin position="777"/>
        <end position="800"/>
    </location>
</feature>
<name>A0AAW1QD26_9CHLO</name>
<dbReference type="InterPro" id="IPR003591">
    <property type="entry name" value="Leu-rich_rpt_typical-subtyp"/>
</dbReference>
<proteinExistence type="inferred from homology"/>
<dbReference type="InterPro" id="IPR050216">
    <property type="entry name" value="LRR_domain-containing"/>
</dbReference>
<evidence type="ECO:0000313" key="7">
    <source>
        <dbReference type="EMBL" id="KAK9819291.1"/>
    </source>
</evidence>
<feature type="compositionally biased region" description="Polar residues" evidence="6">
    <location>
        <begin position="642"/>
        <end position="652"/>
    </location>
</feature>
<dbReference type="SMART" id="SM00369">
    <property type="entry name" value="LRR_TYP"/>
    <property type="match status" value="3"/>
</dbReference>
<dbReference type="Gene3D" id="3.80.10.10">
    <property type="entry name" value="Ribonuclease Inhibitor"/>
    <property type="match status" value="1"/>
</dbReference>
<feature type="region of interest" description="Disordered" evidence="6">
    <location>
        <begin position="1"/>
        <end position="108"/>
    </location>
</feature>
<comment type="similarity">
    <text evidence="4">Belongs to the SHOC2 family.</text>
</comment>
<gene>
    <name evidence="7" type="ORF">WJX74_001539</name>
</gene>
<feature type="compositionally biased region" description="Polar residues" evidence="6">
    <location>
        <begin position="622"/>
        <end position="635"/>
    </location>
</feature>
<feature type="region of interest" description="Disordered" evidence="6">
    <location>
        <begin position="485"/>
        <end position="583"/>
    </location>
</feature>
<dbReference type="InterPro" id="IPR001611">
    <property type="entry name" value="Leu-rich_rpt"/>
</dbReference>
<feature type="compositionally biased region" description="Polar residues" evidence="6">
    <location>
        <begin position="25"/>
        <end position="52"/>
    </location>
</feature>
<accession>A0AAW1QD26</accession>
<feature type="compositionally biased region" description="Polar residues" evidence="6">
    <location>
        <begin position="59"/>
        <end position="96"/>
    </location>
</feature>
<reference evidence="7 8" key="1">
    <citation type="journal article" date="2024" name="Nat. Commun.">
        <title>Phylogenomics reveals the evolutionary origins of lichenization in chlorophyte algae.</title>
        <authorList>
            <person name="Puginier C."/>
            <person name="Libourel C."/>
            <person name="Otte J."/>
            <person name="Skaloud P."/>
            <person name="Haon M."/>
            <person name="Grisel S."/>
            <person name="Petersen M."/>
            <person name="Berrin J.G."/>
            <person name="Delaux P.M."/>
            <person name="Dal Grande F."/>
            <person name="Keller J."/>
        </authorList>
    </citation>
    <scope>NUCLEOTIDE SEQUENCE [LARGE SCALE GENOMIC DNA]</scope>
    <source>
        <strain evidence="7 8">SAG 2145</strain>
    </source>
</reference>
<sequence length="842" mass="92043">MGQLCSTPGREDGREQMAEAYVPGASTSAVGSRKTSALSKKSASPRRQSLSESFHAGGNLSSFILKNRSRTQTTSVEESAASLQRTPTGMSQQRMPSTPGRKENLQLDNDRLRSKIMALERLADQSERAQTRLEQRCEKLAQDNADAEAEIQRLQIMTKDQSPAGLPSPVELQADCQLEPSYPDPGPETKDKTTYVAQLEKMLAGQRKQGEDLQQQLDMLRQEKEQLDSKKKRLESQYETVAGRLASVTTGEANPVHQDEPEATPQISDRQQRIAAINAKVLSAIKAANPQSPIRDWWTGHDYSVWEGIKCRDGIIVGMALPDACLQSLPEEIGQLAGLETLIADHNELQKLPGEMGQLYALRCCWLHANQLQVLPPEVCKCAQLRQLLLGQNGLSILPEDLGELQQLTHLWLEDNQLQRLPPSLASVQGLKRMGADSRIPKIRRKSKVTFGADDTSNHFNLLGLQSGHSSASTTSDMAPLSLHDSAAGYQQPGSPTSKQPCAGEPQRNDTSNTRLRHSDGSASLANPRAAWHSSADSVQSADGDGNWLGPLPSPQPPFHSRQTPHDLRPFPRSSLGRAASAPPEDLQFAHLHVGKSAVGPASSNAATPYNCAMDGLAAQTSRGDWSGTGSSRSPSARLPLQFSQESPSKGSYSADDHTGLGEPCGRRASSSRASLNSNGDASVDEQMARMFRSFTRQAASSLEAKSRSDRGSKRVSALPDMPRADREYGYPHRGTRCAVLQKHAPLTGSRKVLTVEHFREWQERSSAVPSMVSITRPVAPHGPSKQPQSAKTSKEHRQEMEATTMPTLPLDTWRVVMKHLPQRDRAHQVATCLQGLCRLQR</sequence>
<dbReference type="GO" id="GO:0005930">
    <property type="term" value="C:axoneme"/>
    <property type="evidence" value="ECO:0007669"/>
    <property type="project" value="UniProtKB-SubCell"/>
</dbReference>
<keyword evidence="2" id="KW-0433">Leucine-rich repeat</keyword>
<dbReference type="AlphaFoldDB" id="A0AAW1QD26"/>
<dbReference type="PANTHER" id="PTHR48051">
    <property type="match status" value="1"/>
</dbReference>
<evidence type="ECO:0000256" key="3">
    <source>
        <dbReference type="ARBA" id="ARBA00022737"/>
    </source>
</evidence>
<comment type="subcellular location">
    <subcellularLocation>
        <location evidence="1">Cytoplasm</location>
        <location evidence="1">Cytoskeleton</location>
        <location evidence="1">Cilium axoneme</location>
    </subcellularLocation>
</comment>
<dbReference type="SUPFAM" id="SSF52058">
    <property type="entry name" value="L domain-like"/>
    <property type="match status" value="1"/>
</dbReference>